<dbReference type="GO" id="GO:0005886">
    <property type="term" value="C:plasma membrane"/>
    <property type="evidence" value="ECO:0007669"/>
    <property type="project" value="UniProtKB-SubCell"/>
</dbReference>
<dbReference type="CDD" id="cd12152">
    <property type="entry name" value="F1-ATPase_delta"/>
    <property type="match status" value="1"/>
</dbReference>
<accession>A0A5B8FJ95</accession>
<comment type="function">
    <text evidence="1 9">Produces ATP from ADP in the presence of a proton gradient across the membrane.</text>
</comment>
<dbReference type="Pfam" id="PF02823">
    <property type="entry name" value="ATP-synt_DE_N"/>
    <property type="match status" value="1"/>
</dbReference>
<evidence type="ECO:0000256" key="8">
    <source>
        <dbReference type="ARBA" id="ARBA00023196"/>
    </source>
</evidence>
<feature type="domain" description="ATP synthase F1 complex delta/epsilon subunit N-terminal" evidence="10">
    <location>
        <begin position="5"/>
        <end position="86"/>
    </location>
</feature>
<dbReference type="EMBL" id="CP040819">
    <property type="protein sequence ID" value="QDL93988.1"/>
    <property type="molecule type" value="Genomic_DNA"/>
</dbReference>
<comment type="subunit">
    <text evidence="9">F-type ATPases have 2 components, CF(1) - the catalytic core - and CF(0) - the membrane proton channel. CF(1) has five subunits: alpha(3), beta(3), gamma(1), delta(1), epsilon(1). CF(0) has three main subunits: a, b and c.</text>
</comment>
<dbReference type="InterPro" id="IPR001469">
    <property type="entry name" value="ATP_synth_F1_dsu/esu"/>
</dbReference>
<keyword evidence="12" id="KW-1185">Reference proteome</keyword>
<keyword evidence="5 9" id="KW-0375">Hydrogen ion transport</keyword>
<name>A0A5B8FJ95_9RHOB</name>
<keyword evidence="11" id="KW-0614">Plasmid</keyword>
<dbReference type="Proteomes" id="UP000305888">
    <property type="component" value="Plasmid pD4M1A"/>
</dbReference>
<evidence type="ECO:0000256" key="1">
    <source>
        <dbReference type="ARBA" id="ARBA00003543"/>
    </source>
</evidence>
<dbReference type="GO" id="GO:0012505">
    <property type="term" value="C:endomembrane system"/>
    <property type="evidence" value="ECO:0007669"/>
    <property type="project" value="UniProtKB-SubCell"/>
</dbReference>
<protein>
    <recommendedName>
        <fullName evidence="9">ATP synthase epsilon chain</fullName>
    </recommendedName>
    <alternativeName>
        <fullName evidence="9">ATP synthase F1 sector epsilon subunit</fullName>
    </alternativeName>
    <alternativeName>
        <fullName evidence="9">F-ATPase epsilon subunit</fullName>
    </alternativeName>
</protein>
<dbReference type="RefSeq" id="WP_138573609.1">
    <property type="nucleotide sequence ID" value="NZ_CP040819.1"/>
</dbReference>
<evidence type="ECO:0000256" key="4">
    <source>
        <dbReference type="ARBA" id="ARBA00022448"/>
    </source>
</evidence>
<comment type="similarity">
    <text evidence="3 9">Belongs to the ATPase epsilon chain family.</text>
</comment>
<evidence type="ECO:0000256" key="2">
    <source>
        <dbReference type="ARBA" id="ARBA00004184"/>
    </source>
</evidence>
<keyword evidence="6 9" id="KW-0406">Ion transport</keyword>
<dbReference type="InterPro" id="IPR020546">
    <property type="entry name" value="ATP_synth_F1_dsu/esu_N"/>
</dbReference>
<keyword evidence="8 9" id="KW-0139">CF(1)</keyword>
<evidence type="ECO:0000313" key="12">
    <source>
        <dbReference type="Proteomes" id="UP000305888"/>
    </source>
</evidence>
<dbReference type="InterPro" id="IPR036771">
    <property type="entry name" value="ATPsynth_dsu/esu_N"/>
</dbReference>
<keyword evidence="9" id="KW-0066">ATP synthesis</keyword>
<evidence type="ECO:0000256" key="6">
    <source>
        <dbReference type="ARBA" id="ARBA00023065"/>
    </source>
</evidence>
<evidence type="ECO:0000256" key="3">
    <source>
        <dbReference type="ARBA" id="ARBA00005712"/>
    </source>
</evidence>
<keyword evidence="7 9" id="KW-0472">Membrane</keyword>
<evidence type="ECO:0000256" key="5">
    <source>
        <dbReference type="ARBA" id="ARBA00022781"/>
    </source>
</evidence>
<dbReference type="SUPFAM" id="SSF51344">
    <property type="entry name" value="Epsilon subunit of F1F0-ATP synthase N-terminal domain"/>
    <property type="match status" value="1"/>
</dbReference>
<keyword evidence="9" id="KW-1003">Cell membrane</keyword>
<evidence type="ECO:0000256" key="9">
    <source>
        <dbReference type="HAMAP-Rule" id="MF_00530"/>
    </source>
</evidence>
<dbReference type="Gene3D" id="2.60.15.10">
    <property type="entry name" value="F0F1 ATP synthase delta/epsilon subunit, N-terminal"/>
    <property type="match status" value="1"/>
</dbReference>
<dbReference type="OrthoDB" id="272739at2"/>
<geneLocation type="plasmid" evidence="12">
    <name>pd4m1a</name>
</geneLocation>
<dbReference type="GO" id="GO:0046933">
    <property type="term" value="F:proton-transporting ATP synthase activity, rotational mechanism"/>
    <property type="evidence" value="ECO:0007669"/>
    <property type="project" value="UniProtKB-UniRule"/>
</dbReference>
<dbReference type="HAMAP" id="MF_00530">
    <property type="entry name" value="ATP_synth_epsil_bac"/>
    <property type="match status" value="1"/>
</dbReference>
<dbReference type="NCBIfam" id="NF009981">
    <property type="entry name" value="PRK13447.1"/>
    <property type="match status" value="1"/>
</dbReference>
<reference evidence="11 12" key="1">
    <citation type="submission" date="2019-06" db="EMBL/GenBank/DDBJ databases">
        <title>Genome sequence of Rhodobacteraceae bacterium D4M1.</title>
        <authorList>
            <person name="Cao J."/>
        </authorList>
    </citation>
    <scope>NUCLEOTIDE SEQUENCE [LARGE SCALE GENOMIC DNA]</scope>
    <source>
        <strain evidence="11 12">D4M1</strain>
        <plasmid evidence="12">pd4m1a</plasmid>
    </source>
</reference>
<gene>
    <name evidence="9" type="primary">atpC</name>
    <name evidence="11" type="ORF">FDP22_19130</name>
</gene>
<dbReference type="KEGG" id="ppru:FDP22_19130"/>
<proteinExistence type="inferred from homology"/>
<keyword evidence="4 9" id="KW-0813">Transport</keyword>
<dbReference type="AlphaFoldDB" id="A0A5B8FJ95"/>
<evidence type="ECO:0000259" key="10">
    <source>
        <dbReference type="Pfam" id="PF02823"/>
    </source>
</evidence>
<organism evidence="11 12">
    <name type="scientific">Paroceanicella profunda</name>
    <dbReference type="NCBI Taxonomy" id="2579971"/>
    <lineage>
        <taxon>Bacteria</taxon>
        <taxon>Pseudomonadati</taxon>
        <taxon>Pseudomonadota</taxon>
        <taxon>Alphaproteobacteria</taxon>
        <taxon>Rhodobacterales</taxon>
        <taxon>Paracoccaceae</taxon>
        <taxon>Paroceanicella</taxon>
    </lineage>
</organism>
<dbReference type="GO" id="GO:0045259">
    <property type="term" value="C:proton-transporting ATP synthase complex"/>
    <property type="evidence" value="ECO:0007669"/>
    <property type="project" value="UniProtKB-KW"/>
</dbReference>
<sequence>MSAVLRLTLSTPSAVLVDRADVVSLRAEDRSGGFGILPRHADFLTVLPASLLRWRCADGAEWFCALGSGVLRVSGGGRAVSVACRQATLAETLAGLGPQIAALRAAEREATSAARVEQIRMEARAVRQLQRLLRPGPAEPGFSAHGETPR</sequence>
<evidence type="ECO:0000256" key="7">
    <source>
        <dbReference type="ARBA" id="ARBA00023136"/>
    </source>
</evidence>
<evidence type="ECO:0000313" key="11">
    <source>
        <dbReference type="EMBL" id="QDL93988.1"/>
    </source>
</evidence>
<dbReference type="GO" id="GO:0005524">
    <property type="term" value="F:ATP binding"/>
    <property type="evidence" value="ECO:0007669"/>
    <property type="project" value="UniProtKB-UniRule"/>
</dbReference>
<comment type="subcellular location">
    <subcellularLocation>
        <location evidence="9">Cell membrane</location>
        <topology evidence="9">Peripheral membrane protein</topology>
    </subcellularLocation>
    <subcellularLocation>
        <location evidence="2">Endomembrane system</location>
        <topology evidence="2">Peripheral membrane protein</topology>
    </subcellularLocation>
</comment>